<organism evidence="2 3">
    <name type="scientific">Fibrella rubiginis</name>
    <dbReference type="NCBI Taxonomy" id="2817060"/>
    <lineage>
        <taxon>Bacteria</taxon>
        <taxon>Pseudomonadati</taxon>
        <taxon>Bacteroidota</taxon>
        <taxon>Cytophagia</taxon>
        <taxon>Cytophagales</taxon>
        <taxon>Spirosomataceae</taxon>
        <taxon>Fibrella</taxon>
    </lineage>
</organism>
<dbReference type="GO" id="GO:0042602">
    <property type="term" value="F:riboflavin reductase (NADPH) activity"/>
    <property type="evidence" value="ECO:0007669"/>
    <property type="project" value="TreeGrafter"/>
</dbReference>
<keyword evidence="3" id="KW-1185">Reference proteome</keyword>
<dbReference type="InterPro" id="IPR051606">
    <property type="entry name" value="Polyketide_Oxido-like"/>
</dbReference>
<dbReference type="EMBL" id="JAFMYV010000012">
    <property type="protein sequence ID" value="MBO0939095.1"/>
    <property type="molecule type" value="Genomic_DNA"/>
</dbReference>
<dbReference type="Pfam" id="PF13460">
    <property type="entry name" value="NAD_binding_10"/>
    <property type="match status" value="1"/>
</dbReference>
<dbReference type="RefSeq" id="WP_207366629.1">
    <property type="nucleotide sequence ID" value="NZ_JAFMYV010000012.1"/>
</dbReference>
<dbReference type="Proteomes" id="UP000664034">
    <property type="component" value="Unassembled WGS sequence"/>
</dbReference>
<evidence type="ECO:0000313" key="3">
    <source>
        <dbReference type="Proteomes" id="UP000664034"/>
    </source>
</evidence>
<name>A0A939GKH8_9BACT</name>
<dbReference type="AlphaFoldDB" id="A0A939GKH8"/>
<evidence type="ECO:0000313" key="2">
    <source>
        <dbReference type="EMBL" id="MBO0939095.1"/>
    </source>
</evidence>
<proteinExistence type="predicted"/>
<comment type="caution">
    <text evidence="2">The sequence shown here is derived from an EMBL/GenBank/DDBJ whole genome shotgun (WGS) entry which is preliminary data.</text>
</comment>
<evidence type="ECO:0000259" key="1">
    <source>
        <dbReference type="Pfam" id="PF13460"/>
    </source>
</evidence>
<dbReference type="Gene3D" id="3.40.50.720">
    <property type="entry name" value="NAD(P)-binding Rossmann-like Domain"/>
    <property type="match status" value="1"/>
</dbReference>
<dbReference type="PANTHER" id="PTHR43355">
    <property type="entry name" value="FLAVIN REDUCTASE (NADPH)"/>
    <property type="match status" value="1"/>
</dbReference>
<dbReference type="InterPro" id="IPR016040">
    <property type="entry name" value="NAD(P)-bd_dom"/>
</dbReference>
<feature type="domain" description="NAD(P)-binding" evidence="1">
    <location>
        <begin position="8"/>
        <end position="199"/>
    </location>
</feature>
<dbReference type="PANTHER" id="PTHR43355:SF2">
    <property type="entry name" value="FLAVIN REDUCTASE (NADPH)"/>
    <property type="match status" value="1"/>
</dbReference>
<sequence>MATIAVFGGTGRTGIHFVRQALDAGHSIQALVRNPTKMPMAHPQLKLIKGDALNPADVDRTIRGSNGVVSLLGQDKASQPDLQTRATQLIIHSLKQHNLRRLISLTGGGVRDQAHDKPGFVDNLIVFIMKNVAGAGARNALMDGISHAELIRQSGLDWTIVRGPMLTDEPTKGIYQVGYVGTVKGIKLTRADLAAFILKEWETGQWKGKFPFVTNG</sequence>
<dbReference type="GO" id="GO:0004074">
    <property type="term" value="F:biliverdin reductase [NAD(P)H] activity"/>
    <property type="evidence" value="ECO:0007669"/>
    <property type="project" value="TreeGrafter"/>
</dbReference>
<dbReference type="InterPro" id="IPR036291">
    <property type="entry name" value="NAD(P)-bd_dom_sf"/>
</dbReference>
<dbReference type="SUPFAM" id="SSF51735">
    <property type="entry name" value="NAD(P)-binding Rossmann-fold domains"/>
    <property type="match status" value="1"/>
</dbReference>
<protein>
    <submittedName>
        <fullName evidence="2">NAD(P)H-binding protein</fullName>
    </submittedName>
</protein>
<gene>
    <name evidence="2" type="ORF">J2I47_21250</name>
</gene>
<reference evidence="2" key="1">
    <citation type="submission" date="2021-03" db="EMBL/GenBank/DDBJ databases">
        <title>Fibrella sp. HMF5335 genome sequencing and assembly.</title>
        <authorList>
            <person name="Kang H."/>
            <person name="Kim H."/>
            <person name="Bae S."/>
            <person name="Joh K."/>
        </authorList>
    </citation>
    <scope>NUCLEOTIDE SEQUENCE</scope>
    <source>
        <strain evidence="2">HMF5335</strain>
    </source>
</reference>
<accession>A0A939GKH8</accession>